<accession>A0A0C1QXD7</accession>
<organism evidence="4 5">
    <name type="scientific">Geobacter soli</name>
    <dbReference type="NCBI Taxonomy" id="1510391"/>
    <lineage>
        <taxon>Bacteria</taxon>
        <taxon>Pseudomonadati</taxon>
        <taxon>Thermodesulfobacteriota</taxon>
        <taxon>Desulfuromonadia</taxon>
        <taxon>Geobacterales</taxon>
        <taxon>Geobacteraceae</taxon>
        <taxon>Geobacter</taxon>
    </lineage>
</organism>
<dbReference type="GO" id="GO:0005829">
    <property type="term" value="C:cytosol"/>
    <property type="evidence" value="ECO:0007669"/>
    <property type="project" value="TreeGrafter"/>
</dbReference>
<reference evidence="4 5" key="1">
    <citation type="submission" date="2015-01" db="EMBL/GenBank/DDBJ databases">
        <title>Genome sequence of the anaerobic bacterium Geobacter soli GSS01, a dissimilatory Fe(III) reducer from soil.</title>
        <authorList>
            <person name="Yang G."/>
            <person name="Zhou S."/>
        </authorList>
    </citation>
    <scope>NUCLEOTIDE SEQUENCE [LARGE SCALE GENOMIC DNA]</scope>
    <source>
        <strain evidence="4 5">GSS01</strain>
    </source>
</reference>
<protein>
    <submittedName>
        <fullName evidence="4">Sugar kinase</fullName>
    </submittedName>
</protein>
<keyword evidence="5" id="KW-1185">Reference proteome</keyword>
<name>A0A0C1QXD7_9BACT</name>
<dbReference type="PANTHER" id="PTHR10584">
    <property type="entry name" value="SUGAR KINASE"/>
    <property type="match status" value="1"/>
</dbReference>
<evidence type="ECO:0000256" key="1">
    <source>
        <dbReference type="ARBA" id="ARBA00022679"/>
    </source>
</evidence>
<comment type="caution">
    <text evidence="4">The sequence shown here is derived from an EMBL/GenBank/DDBJ whole genome shotgun (WGS) entry which is preliminary data.</text>
</comment>
<sequence length="313" mass="34464">MGILVVGSVAFDSVETPFGKGDHVLGGSATYFSTSASFFTDVSLVAVVGEDFPEEHVAFLRSRNVDLRGLSREQGKTFHWKGTYGYDLNEAQTLETHLNVFESFRPRIPDAYRDAEYLFLANIDPELQMEVLNQVERPRVVACDTMNFWISSKPEALRRVVAKVDIFIINEGEARQFTGQANLVKAARQILDMGVKTLIIKRGEYGVLMFSDNSVFAAPAYPLEGVFDPTGAGDTFAGGFMGYLANTGDTSEAGLRQAIIFGSVMASFNVEDFSLNRLKGLGYREIEERYRSFKSLTHFEGIADGRGGALAPA</sequence>
<evidence type="ECO:0000313" key="5">
    <source>
        <dbReference type="Proteomes" id="UP000031433"/>
    </source>
</evidence>
<dbReference type="InterPro" id="IPR011611">
    <property type="entry name" value="PfkB_dom"/>
</dbReference>
<feature type="domain" description="Carbohydrate kinase PfkB" evidence="3">
    <location>
        <begin position="34"/>
        <end position="273"/>
    </location>
</feature>
<evidence type="ECO:0000313" key="4">
    <source>
        <dbReference type="EMBL" id="KIE42831.1"/>
    </source>
</evidence>
<dbReference type="Pfam" id="PF00294">
    <property type="entry name" value="PfkB"/>
    <property type="match status" value="1"/>
</dbReference>
<keyword evidence="1" id="KW-0808">Transferase</keyword>
<dbReference type="InterPro" id="IPR002173">
    <property type="entry name" value="Carboh/pur_kinase_PfkB_CS"/>
</dbReference>
<dbReference type="PROSITE" id="PS00584">
    <property type="entry name" value="PFKB_KINASES_2"/>
    <property type="match status" value="1"/>
</dbReference>
<dbReference type="Gene3D" id="3.40.1190.20">
    <property type="match status" value="1"/>
</dbReference>
<proteinExistence type="predicted"/>
<evidence type="ECO:0000256" key="2">
    <source>
        <dbReference type="ARBA" id="ARBA00022777"/>
    </source>
</evidence>
<dbReference type="Proteomes" id="UP000031433">
    <property type="component" value="Unassembled WGS sequence"/>
</dbReference>
<dbReference type="AlphaFoldDB" id="A0A0C1QXD7"/>
<dbReference type="RefSeq" id="WP_039645752.1">
    <property type="nucleotide sequence ID" value="NZ_JXBL01000001.1"/>
</dbReference>
<dbReference type="InterPro" id="IPR029056">
    <property type="entry name" value="Ribokinase-like"/>
</dbReference>
<gene>
    <name evidence="4" type="ORF">SE37_09400</name>
</gene>
<keyword evidence="2 4" id="KW-0418">Kinase</keyword>
<dbReference type="SUPFAM" id="SSF53613">
    <property type="entry name" value="Ribokinase-like"/>
    <property type="match status" value="1"/>
</dbReference>
<dbReference type="GO" id="GO:0016301">
    <property type="term" value="F:kinase activity"/>
    <property type="evidence" value="ECO:0007669"/>
    <property type="project" value="UniProtKB-KW"/>
</dbReference>
<evidence type="ECO:0000259" key="3">
    <source>
        <dbReference type="Pfam" id="PF00294"/>
    </source>
</evidence>
<dbReference type="PANTHER" id="PTHR10584:SF166">
    <property type="entry name" value="RIBOKINASE"/>
    <property type="match status" value="1"/>
</dbReference>
<dbReference type="CDD" id="cd01946">
    <property type="entry name" value="ribokinase_group_C"/>
    <property type="match status" value="1"/>
</dbReference>
<dbReference type="EMBL" id="JXBL01000001">
    <property type="protein sequence ID" value="KIE42831.1"/>
    <property type="molecule type" value="Genomic_DNA"/>
</dbReference>